<proteinExistence type="predicted"/>
<evidence type="ECO:0000313" key="5">
    <source>
        <dbReference type="EMBL" id="KJH70332.1"/>
    </source>
</evidence>
<evidence type="ECO:0000256" key="3">
    <source>
        <dbReference type="ARBA" id="ARBA00022840"/>
    </source>
</evidence>
<comment type="caution">
    <text evidence="5">The sequence shown here is derived from an EMBL/GenBank/DDBJ whole genome shotgun (WGS) entry which is preliminary data.</text>
</comment>
<sequence>MPIIEAENLSKVYPIAVKEPGLQGTITHFFRRTYRAVEAVKQVSFQIQPGEVVGFLGANGAGKTTTLKMLTGLIHPSAGKVRVAGHIPFQRKAEFLQKITLVMGQKQQLIWDLPALDSLKINAAIYGIPDKEYRMRVGELTEMLSLQGKLNQPVRKLSLGERMKAEFLAALLHRPQVLFLDEPTLGLDVNAQVGVRDFLREYNAKYGATILLTSHYMADITALCDRVLVIHQGQLVYDGGLDELIDNFAPCREVKVELARALPESKLLPYGEIKALEGQSVRFLVERDLLTRTVARMLAELEVVDLTVTDPPVEEVIGRVFSAGGVL</sequence>
<dbReference type="AlphaFoldDB" id="A0A0D8ZPQ7"/>
<dbReference type="PANTHER" id="PTHR42711">
    <property type="entry name" value="ABC TRANSPORTER ATP-BINDING PROTEIN"/>
    <property type="match status" value="1"/>
</dbReference>
<organism evidence="5 6">
    <name type="scientific">Aliterella atlantica CENA595</name>
    <dbReference type="NCBI Taxonomy" id="1618023"/>
    <lineage>
        <taxon>Bacteria</taxon>
        <taxon>Bacillati</taxon>
        <taxon>Cyanobacteriota</taxon>
        <taxon>Cyanophyceae</taxon>
        <taxon>Chroococcidiopsidales</taxon>
        <taxon>Aliterellaceae</taxon>
        <taxon>Aliterella</taxon>
    </lineage>
</organism>
<keyword evidence="1" id="KW-0813">Transport</keyword>
<dbReference type="Pfam" id="PF00005">
    <property type="entry name" value="ABC_tran"/>
    <property type="match status" value="1"/>
</dbReference>
<protein>
    <submittedName>
        <fullName evidence="5">ABC transporter</fullName>
    </submittedName>
</protein>
<evidence type="ECO:0000259" key="4">
    <source>
        <dbReference type="PROSITE" id="PS50893"/>
    </source>
</evidence>
<evidence type="ECO:0000256" key="2">
    <source>
        <dbReference type="ARBA" id="ARBA00022741"/>
    </source>
</evidence>
<dbReference type="PROSITE" id="PS50893">
    <property type="entry name" value="ABC_TRANSPORTER_2"/>
    <property type="match status" value="1"/>
</dbReference>
<dbReference type="PATRIC" id="fig|1618023.3.peg.1182"/>
<evidence type="ECO:0000256" key="1">
    <source>
        <dbReference type="ARBA" id="ARBA00022448"/>
    </source>
</evidence>
<dbReference type="Proteomes" id="UP000032452">
    <property type="component" value="Unassembled WGS sequence"/>
</dbReference>
<dbReference type="GO" id="GO:0016887">
    <property type="term" value="F:ATP hydrolysis activity"/>
    <property type="evidence" value="ECO:0007669"/>
    <property type="project" value="InterPro"/>
</dbReference>
<dbReference type="PANTHER" id="PTHR42711:SF4">
    <property type="entry name" value="ABC TRANSPORTER RELATED"/>
    <property type="match status" value="1"/>
</dbReference>
<feature type="domain" description="ABC transporter" evidence="4">
    <location>
        <begin position="4"/>
        <end position="257"/>
    </location>
</feature>
<evidence type="ECO:0000313" key="6">
    <source>
        <dbReference type="Proteomes" id="UP000032452"/>
    </source>
</evidence>
<dbReference type="OrthoDB" id="505485at2"/>
<dbReference type="SUPFAM" id="SSF52540">
    <property type="entry name" value="P-loop containing nucleoside triphosphate hydrolases"/>
    <property type="match status" value="1"/>
</dbReference>
<name>A0A0D8ZPQ7_9CYAN</name>
<dbReference type="InterPro" id="IPR003593">
    <property type="entry name" value="AAA+_ATPase"/>
</dbReference>
<dbReference type="STRING" id="1618023.UH38_18680"/>
<keyword evidence="3" id="KW-0067">ATP-binding</keyword>
<dbReference type="GO" id="GO:0005524">
    <property type="term" value="F:ATP binding"/>
    <property type="evidence" value="ECO:0007669"/>
    <property type="project" value="UniProtKB-KW"/>
</dbReference>
<dbReference type="InterPro" id="IPR050763">
    <property type="entry name" value="ABC_transporter_ATP-binding"/>
</dbReference>
<dbReference type="RefSeq" id="WP_045056202.1">
    <property type="nucleotide sequence ID" value="NZ_CAWMDP010000016.1"/>
</dbReference>
<dbReference type="InterPro" id="IPR003439">
    <property type="entry name" value="ABC_transporter-like_ATP-bd"/>
</dbReference>
<keyword evidence="2" id="KW-0547">Nucleotide-binding</keyword>
<accession>A0A0D8ZPQ7</accession>
<dbReference type="InterPro" id="IPR027417">
    <property type="entry name" value="P-loop_NTPase"/>
</dbReference>
<reference evidence="5 6" key="1">
    <citation type="submission" date="2015-02" db="EMBL/GenBank/DDBJ databases">
        <title>Draft genome of a novel marine cyanobacterium (Chroococcales) isolated from South Atlantic Ocean.</title>
        <authorList>
            <person name="Rigonato J."/>
            <person name="Alvarenga D.O."/>
            <person name="Branco L.H."/>
            <person name="Varani A.M."/>
            <person name="Brandini F.P."/>
            <person name="Fiore M.F."/>
        </authorList>
    </citation>
    <scope>NUCLEOTIDE SEQUENCE [LARGE SCALE GENOMIC DNA]</scope>
    <source>
        <strain evidence="5 6">CENA595</strain>
    </source>
</reference>
<dbReference type="InterPro" id="IPR017871">
    <property type="entry name" value="ABC_transporter-like_CS"/>
</dbReference>
<gene>
    <name evidence="5" type="ORF">UH38_18680</name>
</gene>
<dbReference type="SMART" id="SM00382">
    <property type="entry name" value="AAA"/>
    <property type="match status" value="1"/>
</dbReference>
<dbReference type="EMBL" id="JYON01000024">
    <property type="protein sequence ID" value="KJH70332.1"/>
    <property type="molecule type" value="Genomic_DNA"/>
</dbReference>
<keyword evidence="6" id="KW-1185">Reference proteome</keyword>
<dbReference type="PROSITE" id="PS00211">
    <property type="entry name" value="ABC_TRANSPORTER_1"/>
    <property type="match status" value="1"/>
</dbReference>
<dbReference type="Gene3D" id="3.40.50.300">
    <property type="entry name" value="P-loop containing nucleotide triphosphate hydrolases"/>
    <property type="match status" value="1"/>
</dbReference>